<organism evidence="1 2">
    <name type="scientific">Candidatus Staskawiczbacteria bacterium RIFCSPHIGHO2_02_FULL_42_22</name>
    <dbReference type="NCBI Taxonomy" id="1802207"/>
    <lineage>
        <taxon>Bacteria</taxon>
        <taxon>Candidatus Staskawicziibacteriota</taxon>
    </lineage>
</organism>
<evidence type="ECO:0000313" key="2">
    <source>
        <dbReference type="Proteomes" id="UP000178820"/>
    </source>
</evidence>
<name>A0A1G2I2J5_9BACT</name>
<gene>
    <name evidence="1" type="ORF">A3D44_00210</name>
</gene>
<dbReference type="InterPro" id="IPR046871">
    <property type="entry name" value="Pro_CA_2"/>
</dbReference>
<evidence type="ECO:0000313" key="1">
    <source>
        <dbReference type="EMBL" id="OGZ68975.1"/>
    </source>
</evidence>
<dbReference type="STRING" id="1802207.A3D44_00210"/>
<accession>A0A1G2I2J5</accession>
<protein>
    <submittedName>
        <fullName evidence="1">Uncharacterized protein</fullName>
    </submittedName>
</protein>
<dbReference type="Proteomes" id="UP000178820">
    <property type="component" value="Unassembled WGS sequence"/>
</dbReference>
<comment type="caution">
    <text evidence="1">The sequence shown here is derived from an EMBL/GenBank/DDBJ whole genome shotgun (WGS) entry which is preliminary data.</text>
</comment>
<proteinExistence type="predicted"/>
<dbReference type="Pfam" id="PF20393">
    <property type="entry name" value="Pro_CA_2"/>
    <property type="match status" value="1"/>
</dbReference>
<dbReference type="EMBL" id="MHOT01000016">
    <property type="protein sequence ID" value="OGZ68975.1"/>
    <property type="molecule type" value="Genomic_DNA"/>
</dbReference>
<dbReference type="AlphaFoldDB" id="A0A1G2I2J5"/>
<sequence>MHQSNKEHTASAQKMLSGIAKVINLFFRRHLIGFGTALECMDGRVQGATRKWTKRMFGVRYVDIITQPGINKVLAENTDIPILENIKTMLWISIKDHGSRTIVAAAHHNCAGNPNEQEIQIKHLRLAEKTIRNMIESLPLGELGITSEAITIALLWINERWMPEAIPSKAPILTRIGA</sequence>
<reference evidence="1 2" key="1">
    <citation type="journal article" date="2016" name="Nat. Commun.">
        <title>Thousands of microbial genomes shed light on interconnected biogeochemical processes in an aquifer system.</title>
        <authorList>
            <person name="Anantharaman K."/>
            <person name="Brown C.T."/>
            <person name="Hug L.A."/>
            <person name="Sharon I."/>
            <person name="Castelle C.J."/>
            <person name="Probst A.J."/>
            <person name="Thomas B.C."/>
            <person name="Singh A."/>
            <person name="Wilkins M.J."/>
            <person name="Karaoz U."/>
            <person name="Brodie E.L."/>
            <person name="Williams K.H."/>
            <person name="Hubbard S.S."/>
            <person name="Banfield J.F."/>
        </authorList>
    </citation>
    <scope>NUCLEOTIDE SEQUENCE [LARGE SCALE GENOMIC DNA]</scope>
</reference>